<proteinExistence type="predicted"/>
<gene>
    <name evidence="1" type="ORF">SAMN05421640_0529</name>
</gene>
<evidence type="ECO:0000313" key="1">
    <source>
        <dbReference type="EMBL" id="SNS52769.1"/>
    </source>
</evidence>
<accession>A0A239F762</accession>
<keyword evidence="2" id="KW-1185">Reference proteome</keyword>
<dbReference type="Proteomes" id="UP000198393">
    <property type="component" value="Unassembled WGS sequence"/>
</dbReference>
<reference evidence="1 2" key="1">
    <citation type="submission" date="2017-06" db="EMBL/GenBank/DDBJ databases">
        <authorList>
            <person name="Kim H.J."/>
            <person name="Triplett B.A."/>
        </authorList>
    </citation>
    <scope>NUCLEOTIDE SEQUENCE [LARGE SCALE GENOMIC DNA]</scope>
    <source>
        <strain evidence="1 2">DSM 19307</strain>
    </source>
</reference>
<protein>
    <recommendedName>
        <fullName evidence="3">Cytochrome C</fullName>
    </recommendedName>
</protein>
<name>A0A239F762_EKHLU</name>
<evidence type="ECO:0000313" key="2">
    <source>
        <dbReference type="Proteomes" id="UP000198393"/>
    </source>
</evidence>
<dbReference type="AlphaFoldDB" id="A0A239F762"/>
<dbReference type="EMBL" id="FZPD01000001">
    <property type="protein sequence ID" value="SNS52769.1"/>
    <property type="molecule type" value="Genomic_DNA"/>
</dbReference>
<dbReference type="OrthoDB" id="6402114at2"/>
<dbReference type="RefSeq" id="WP_089355288.1">
    <property type="nucleotide sequence ID" value="NZ_FZPD01000001.1"/>
</dbReference>
<evidence type="ECO:0008006" key="3">
    <source>
        <dbReference type="Google" id="ProtNLM"/>
    </source>
</evidence>
<dbReference type="PROSITE" id="PS51257">
    <property type="entry name" value="PROKAR_LIPOPROTEIN"/>
    <property type="match status" value="1"/>
</dbReference>
<organism evidence="1 2">
    <name type="scientific">Ekhidna lutea</name>
    <dbReference type="NCBI Taxonomy" id="447679"/>
    <lineage>
        <taxon>Bacteria</taxon>
        <taxon>Pseudomonadati</taxon>
        <taxon>Bacteroidota</taxon>
        <taxon>Cytophagia</taxon>
        <taxon>Cytophagales</taxon>
        <taxon>Reichenbachiellaceae</taxon>
        <taxon>Ekhidna</taxon>
    </lineage>
</organism>
<sequence length="150" mass="17644">MKYASLLFLVVSLFSCSQKKKKKEVEAYPVLETMGYYQRFSQKLWLAGINKNWELADFYTHELEEVTEHLIEGDVIHDDYNLSNLTVQMLLPKIEKVEEAIRQKDEVLFLDNYKLMISSCNLCHNTTKHNFIKITTPNDSSIWNQNFSLD</sequence>